<reference evidence="3" key="1">
    <citation type="submission" date="2018-08" db="EMBL/GenBank/DDBJ databases">
        <authorList>
            <person name="Rodrigo-Torres L."/>
            <person name="Arahal R. D."/>
            <person name="Lucena T."/>
        </authorList>
    </citation>
    <scope>NUCLEOTIDE SEQUENCE [LARGE SCALE GENOMIC DNA]</scope>
    <source>
        <strain evidence="3">CECT 7235</strain>
    </source>
</reference>
<protein>
    <submittedName>
        <fullName evidence="2">Uncharacterized protein</fullName>
    </submittedName>
</protein>
<evidence type="ECO:0000313" key="3">
    <source>
        <dbReference type="Proteomes" id="UP000272908"/>
    </source>
</evidence>
<gene>
    <name evidence="2" type="ORF">ROE7235_03582</name>
</gene>
<dbReference type="Proteomes" id="UP000272908">
    <property type="component" value="Unassembled WGS sequence"/>
</dbReference>
<feature type="compositionally biased region" description="Basic and acidic residues" evidence="1">
    <location>
        <begin position="31"/>
        <end position="44"/>
    </location>
</feature>
<accession>A0A3B0MRZ7</accession>
<evidence type="ECO:0000256" key="1">
    <source>
        <dbReference type="SAM" id="MobiDB-lite"/>
    </source>
</evidence>
<name>A0A3B0MRZ7_9RHOB</name>
<feature type="region of interest" description="Disordered" evidence="1">
    <location>
        <begin position="31"/>
        <end position="60"/>
    </location>
</feature>
<dbReference type="AlphaFoldDB" id="A0A3B0MRZ7"/>
<proteinExistence type="predicted"/>
<evidence type="ECO:0000313" key="2">
    <source>
        <dbReference type="EMBL" id="SUZ33807.1"/>
    </source>
</evidence>
<sequence>MIRLLKALYYLDESDTSELLATTLVYGDRHRSGFEDGNTSRDADPSDQLIGGVGQRRSKT</sequence>
<keyword evidence="3" id="KW-1185">Reference proteome</keyword>
<dbReference type="EMBL" id="UIHC01000076">
    <property type="protein sequence ID" value="SUZ33807.1"/>
    <property type="molecule type" value="Genomic_DNA"/>
</dbReference>
<organism evidence="2 3">
    <name type="scientific">Roseinatronobacter ekhonensis</name>
    <dbReference type="NCBI Taxonomy" id="254356"/>
    <lineage>
        <taxon>Bacteria</taxon>
        <taxon>Pseudomonadati</taxon>
        <taxon>Pseudomonadota</taxon>
        <taxon>Alphaproteobacteria</taxon>
        <taxon>Rhodobacterales</taxon>
        <taxon>Paracoccaceae</taxon>
        <taxon>Roseinatronobacter</taxon>
    </lineage>
</organism>